<dbReference type="Pfam" id="PF12796">
    <property type="entry name" value="Ank_2"/>
    <property type="match status" value="2"/>
</dbReference>
<sequence>MATTDSRRETIYDACRRGDETRVLNYVKNGGCVTERDANGMTLLHHAAFSGDVCVVAAILAARPLQAVEVDAVDGGGWTALHYAAGRGAADVAACLLDDGANVNARDELRRTPLHVAAAAGHLEVVRRLLAAGAMMVTTTVAGTTALEAARAGGWEEVVRLLEEKKRERE</sequence>
<dbReference type="SMART" id="SM00248">
    <property type="entry name" value="ANK"/>
    <property type="match status" value="3"/>
</dbReference>
<dbReference type="AlphaFoldDB" id="A0A1X0P6D9"/>
<accession>A0A1X0P6D9</accession>
<proteinExistence type="predicted"/>
<dbReference type="Proteomes" id="UP000192257">
    <property type="component" value="Unassembled WGS sequence"/>
</dbReference>
<dbReference type="RefSeq" id="XP_028886269.1">
    <property type="nucleotide sequence ID" value="XM_029022611.1"/>
</dbReference>
<dbReference type="Gene3D" id="1.25.40.20">
    <property type="entry name" value="Ankyrin repeat-containing domain"/>
    <property type="match status" value="1"/>
</dbReference>
<dbReference type="PANTHER" id="PTHR24171">
    <property type="entry name" value="ANKYRIN REPEAT DOMAIN-CONTAINING PROTEIN 39-RELATED"/>
    <property type="match status" value="1"/>
</dbReference>
<dbReference type="InterPro" id="IPR036770">
    <property type="entry name" value="Ankyrin_rpt-contain_sf"/>
</dbReference>
<evidence type="ECO:0000256" key="1">
    <source>
        <dbReference type="ARBA" id="ARBA00022737"/>
    </source>
</evidence>
<dbReference type="PANTHER" id="PTHR24171:SF9">
    <property type="entry name" value="ANKYRIN REPEAT DOMAIN-CONTAINING PROTEIN 39"/>
    <property type="match status" value="1"/>
</dbReference>
<dbReference type="PROSITE" id="PS50297">
    <property type="entry name" value="ANK_REP_REGION"/>
    <property type="match status" value="2"/>
</dbReference>
<evidence type="ECO:0000313" key="4">
    <source>
        <dbReference type="EMBL" id="ORC92203.1"/>
    </source>
</evidence>
<comment type="caution">
    <text evidence="4">The sequence shown here is derived from an EMBL/GenBank/DDBJ whole genome shotgun (WGS) entry which is preliminary data.</text>
</comment>
<reference evidence="4 5" key="1">
    <citation type="submission" date="2017-03" db="EMBL/GenBank/DDBJ databases">
        <title>An alternative strategy for trypanosome survival in the mammalian bloodstream revealed through genome and transcriptome analysis of the ubiquitous bovine parasite Trypanosoma (Megatrypanum) theileri.</title>
        <authorList>
            <person name="Kelly S."/>
            <person name="Ivens A."/>
            <person name="Mott A."/>
            <person name="O'Neill E."/>
            <person name="Emms D."/>
            <person name="Macleod O."/>
            <person name="Voorheis P."/>
            <person name="Matthews J."/>
            <person name="Matthews K."/>
            <person name="Carrington M."/>
        </authorList>
    </citation>
    <scope>NUCLEOTIDE SEQUENCE [LARGE SCALE GENOMIC DNA]</scope>
    <source>
        <strain evidence="4">Edinburgh</strain>
    </source>
</reference>
<dbReference type="EMBL" id="NBCO01000004">
    <property type="protein sequence ID" value="ORC92203.1"/>
    <property type="molecule type" value="Genomic_DNA"/>
</dbReference>
<name>A0A1X0P6D9_9TRYP</name>
<evidence type="ECO:0000256" key="2">
    <source>
        <dbReference type="ARBA" id="ARBA00023043"/>
    </source>
</evidence>
<dbReference type="GeneID" id="39982391"/>
<feature type="repeat" description="ANK" evidence="3">
    <location>
        <begin position="76"/>
        <end position="108"/>
    </location>
</feature>
<keyword evidence="5" id="KW-1185">Reference proteome</keyword>
<evidence type="ECO:0000313" key="5">
    <source>
        <dbReference type="Proteomes" id="UP000192257"/>
    </source>
</evidence>
<organism evidence="4 5">
    <name type="scientific">Trypanosoma theileri</name>
    <dbReference type="NCBI Taxonomy" id="67003"/>
    <lineage>
        <taxon>Eukaryota</taxon>
        <taxon>Discoba</taxon>
        <taxon>Euglenozoa</taxon>
        <taxon>Kinetoplastea</taxon>
        <taxon>Metakinetoplastina</taxon>
        <taxon>Trypanosomatida</taxon>
        <taxon>Trypanosomatidae</taxon>
        <taxon>Trypanosoma</taxon>
    </lineage>
</organism>
<gene>
    <name evidence="4" type="ORF">TM35_000044170</name>
</gene>
<evidence type="ECO:0000256" key="3">
    <source>
        <dbReference type="PROSITE-ProRule" id="PRU00023"/>
    </source>
</evidence>
<dbReference type="PROSITE" id="PS50088">
    <property type="entry name" value="ANK_REPEAT"/>
    <property type="match status" value="2"/>
</dbReference>
<dbReference type="STRING" id="67003.A0A1X0P6D9"/>
<dbReference type="VEuPathDB" id="TriTrypDB:TM35_000044170"/>
<keyword evidence="2 3" id="KW-0040">ANK repeat</keyword>
<dbReference type="OrthoDB" id="539213at2759"/>
<dbReference type="InterPro" id="IPR002110">
    <property type="entry name" value="Ankyrin_rpt"/>
</dbReference>
<protein>
    <submittedName>
        <fullName evidence="4">Ankyrin repeat protein</fullName>
    </submittedName>
</protein>
<dbReference type="SUPFAM" id="SSF48403">
    <property type="entry name" value="Ankyrin repeat"/>
    <property type="match status" value="1"/>
</dbReference>
<keyword evidence="1" id="KW-0677">Repeat</keyword>
<feature type="repeat" description="ANK" evidence="3">
    <location>
        <begin position="109"/>
        <end position="134"/>
    </location>
</feature>